<dbReference type="AlphaFoldDB" id="A0A1W1D3F5"/>
<proteinExistence type="predicted"/>
<dbReference type="SUPFAM" id="SSF55821">
    <property type="entry name" value="YrdC/RibB"/>
    <property type="match status" value="1"/>
</dbReference>
<accession>A0A1W1D3F5</accession>
<name>A0A1W1D3F5_9ZZZZ</name>
<sequence>MSSVILAQTDTTVGFLSQNANKLFEIKSRDTNKKFIKIYPSLLAFTKTKRVPNSKKNLVRRAKKTTFIVKDEAFRIVTLPLHSQILRNLQWYYSTSANEANKHFDYDFCTKKADIIIEDSNGFYEKEPSTLLKINQIKKRKLR</sequence>
<dbReference type="Gene3D" id="3.90.870.10">
    <property type="entry name" value="DHBP synthase"/>
    <property type="match status" value="1"/>
</dbReference>
<gene>
    <name evidence="1" type="ORF">MNB_SM-3-101</name>
</gene>
<protein>
    <submittedName>
        <fullName evidence="1">TsaC protein (YrdC domain) required for threonylcarbamoyladenosine t(6)A37 modification in tRNA</fullName>
    </submittedName>
</protein>
<dbReference type="InterPro" id="IPR017945">
    <property type="entry name" value="DHBP_synth_RibB-like_a/b_dom"/>
</dbReference>
<evidence type="ECO:0000313" key="1">
    <source>
        <dbReference type="EMBL" id="SFV74967.1"/>
    </source>
</evidence>
<organism evidence="1">
    <name type="scientific">hydrothermal vent metagenome</name>
    <dbReference type="NCBI Taxonomy" id="652676"/>
    <lineage>
        <taxon>unclassified sequences</taxon>
        <taxon>metagenomes</taxon>
        <taxon>ecological metagenomes</taxon>
    </lineage>
</organism>
<dbReference type="EMBL" id="FPHP01000011">
    <property type="protein sequence ID" value="SFV74967.1"/>
    <property type="molecule type" value="Genomic_DNA"/>
</dbReference>
<reference evidence="1" key="1">
    <citation type="submission" date="2016-10" db="EMBL/GenBank/DDBJ databases">
        <authorList>
            <person name="de Groot N.N."/>
        </authorList>
    </citation>
    <scope>NUCLEOTIDE SEQUENCE</scope>
</reference>